<dbReference type="PRINTS" id="PR00359">
    <property type="entry name" value="BP450"/>
</dbReference>
<keyword evidence="6" id="KW-1185">Reference proteome</keyword>
<dbReference type="SUPFAM" id="SSF48264">
    <property type="entry name" value="Cytochrome P450"/>
    <property type="match status" value="1"/>
</dbReference>
<evidence type="ECO:0000256" key="4">
    <source>
        <dbReference type="RuleBase" id="RU000461"/>
    </source>
</evidence>
<dbReference type="PANTHER" id="PTHR46696">
    <property type="entry name" value="P450, PUTATIVE (EUROFUNG)-RELATED"/>
    <property type="match status" value="1"/>
</dbReference>
<dbReference type="PRINTS" id="PR00385">
    <property type="entry name" value="P450"/>
</dbReference>
<dbReference type="EMBL" id="JAIQUM010000017">
    <property type="protein sequence ID" value="MBZ5750609.1"/>
    <property type="molecule type" value="Genomic_DNA"/>
</dbReference>
<keyword evidence="2 4" id="KW-0349">Heme</keyword>
<name>A0ABS7URR0_9BACI</name>
<dbReference type="Pfam" id="PF00067">
    <property type="entry name" value="p450"/>
    <property type="match status" value="1"/>
</dbReference>
<dbReference type="PROSITE" id="PS00086">
    <property type="entry name" value="CYTOCHROME_P450"/>
    <property type="match status" value="1"/>
</dbReference>
<evidence type="ECO:0000256" key="2">
    <source>
        <dbReference type="ARBA" id="ARBA00022617"/>
    </source>
</evidence>
<dbReference type="InterPro" id="IPR001128">
    <property type="entry name" value="Cyt_P450"/>
</dbReference>
<accession>A0ABS7URR0</accession>
<gene>
    <name evidence="5" type="ORF">K9V48_10185</name>
</gene>
<organism evidence="5 6">
    <name type="scientific">Metabacillus rhizolycopersici</name>
    <dbReference type="NCBI Taxonomy" id="2875709"/>
    <lineage>
        <taxon>Bacteria</taxon>
        <taxon>Bacillati</taxon>
        <taxon>Bacillota</taxon>
        <taxon>Bacilli</taxon>
        <taxon>Bacillales</taxon>
        <taxon>Bacillaceae</taxon>
        <taxon>Metabacillus</taxon>
    </lineage>
</organism>
<evidence type="ECO:0000256" key="1">
    <source>
        <dbReference type="ARBA" id="ARBA00010617"/>
    </source>
</evidence>
<dbReference type="RefSeq" id="WP_224138874.1">
    <property type="nucleotide sequence ID" value="NZ_JAIQUM010000017.1"/>
</dbReference>
<keyword evidence="4" id="KW-0479">Metal-binding</keyword>
<keyword evidence="4" id="KW-0560">Oxidoreductase</keyword>
<evidence type="ECO:0000256" key="3">
    <source>
        <dbReference type="ARBA" id="ARBA00023033"/>
    </source>
</evidence>
<keyword evidence="3 4" id="KW-0503">Monooxygenase</keyword>
<evidence type="ECO:0000313" key="6">
    <source>
        <dbReference type="Proteomes" id="UP001165287"/>
    </source>
</evidence>
<dbReference type="InterPro" id="IPR017972">
    <property type="entry name" value="Cyt_P450_CS"/>
</dbReference>
<keyword evidence="4" id="KW-0408">Iron</keyword>
<dbReference type="InterPro" id="IPR036396">
    <property type="entry name" value="Cyt_P450_sf"/>
</dbReference>
<comment type="similarity">
    <text evidence="1 4">Belongs to the cytochrome P450 family.</text>
</comment>
<sequence>MNKQKGNNILLRNVFRTKEEVWEGRFDWYKKMRAESPILYDENTKIWDIFLYEDIIQILKNPKVFSSERRNNNIPTSNSIIAMDPPRHKQMRTLVNKAFTPRTIQSWTPHIQANIEQLLKKINDKSEFDIVKTIAFPLPLTVIASIIGVPYSDMDKFREWTLSIVSGPKDNSKESIEENTKRMYQGFKDLSNYFSQIIEKKRSHPQDDILSVLIAVEEDSVKLSDKEIIGFSILLLIAGHETTTNLITNTMYCFLEDQSVFNQIKQNPDLIPKAIEETLRYRSPVHAIPRIVKEDIVIRGQTLRAGDEVALWIGSANRDKNQFDQADEFNLHRTPNSHLAFGSGIHFCLGAPLSRLEANLVLSELVKRFPTMQLKDKMNIEPLQSPLMYGLKSLQVITQ</sequence>
<protein>
    <submittedName>
        <fullName evidence="5">Cytochrome P450</fullName>
    </submittedName>
</protein>
<dbReference type="Proteomes" id="UP001165287">
    <property type="component" value="Unassembled WGS sequence"/>
</dbReference>
<reference evidence="5" key="1">
    <citation type="submission" date="2024-05" db="EMBL/GenBank/DDBJ databases">
        <title>Metabacillus sp. nov., isolated from the rhizosphere soil of tomato plants.</title>
        <authorList>
            <person name="Ma R."/>
        </authorList>
    </citation>
    <scope>NUCLEOTIDE SEQUENCE</scope>
    <source>
        <strain evidence="5">DBTR6</strain>
    </source>
</reference>
<proteinExistence type="inferred from homology"/>
<comment type="caution">
    <text evidence="5">The sequence shown here is derived from an EMBL/GenBank/DDBJ whole genome shotgun (WGS) entry which is preliminary data.</text>
</comment>
<evidence type="ECO:0000313" key="5">
    <source>
        <dbReference type="EMBL" id="MBZ5750609.1"/>
    </source>
</evidence>
<dbReference type="InterPro" id="IPR002397">
    <property type="entry name" value="Cyt_P450_B"/>
</dbReference>
<dbReference type="PANTHER" id="PTHR46696:SF1">
    <property type="entry name" value="CYTOCHROME P450 YJIB-RELATED"/>
    <property type="match status" value="1"/>
</dbReference>
<dbReference type="Gene3D" id="1.10.630.10">
    <property type="entry name" value="Cytochrome P450"/>
    <property type="match status" value="1"/>
</dbReference>
<dbReference type="CDD" id="cd11032">
    <property type="entry name" value="P450_EryK-like"/>
    <property type="match status" value="1"/>
</dbReference>